<dbReference type="InterPro" id="IPR029063">
    <property type="entry name" value="SAM-dependent_MTases_sf"/>
</dbReference>
<evidence type="ECO:0000259" key="1">
    <source>
        <dbReference type="Pfam" id="PF05175"/>
    </source>
</evidence>
<reference evidence="2 3" key="1">
    <citation type="submission" date="2019-03" db="EMBL/GenBank/DDBJ databases">
        <title>Genomics of glacier-inhabiting Cryobacterium strains.</title>
        <authorList>
            <person name="Liu Q."/>
            <person name="Xin Y.-H."/>
        </authorList>
    </citation>
    <scope>NUCLEOTIDE SEQUENCE [LARGE SCALE GENOMIC DNA]</scope>
    <source>
        <strain evidence="2 3">MDB2-B</strain>
    </source>
</reference>
<evidence type="ECO:0000313" key="2">
    <source>
        <dbReference type="EMBL" id="TFB86984.1"/>
    </source>
</evidence>
<accession>A0ABY2IEE4</accession>
<feature type="domain" description="Methyltransferase small" evidence="1">
    <location>
        <begin position="68"/>
        <end position="146"/>
    </location>
</feature>
<comment type="caution">
    <text evidence="2">The sequence shown here is derived from an EMBL/GenBank/DDBJ whole genome shotgun (WGS) entry which is preliminary data.</text>
</comment>
<protein>
    <recommendedName>
        <fullName evidence="1">Methyltransferase small domain-containing protein</fullName>
    </recommendedName>
</protein>
<sequence length="264" mass="27649">MSPLDPGTSLPGVVARLRAAGCVFAEDEADLLLGEARSAAELEVLLERRVGGEPLEYVLGWAQFCGLRIHVEPGVFVPRRRTAALVREAAELAGPAAIVVDLCCGTGAVGAALLAVRPELGLDLLAADLDPVAVRCSRVNLPGRTVLEGDLFAPLPAALRGRVALLLVNAPYVPTGSIERMPQEAREHEHRLALDGGSDGLDVQRRVAAAAAAWLAPGGHLLIETSARQAPVTSALFARNGLVPRTAYHEDVDGTVVIGARPRA</sequence>
<organism evidence="2 3">
    <name type="scientific">Cryobacterium algoricola</name>
    <dbReference type="NCBI Taxonomy" id="1259183"/>
    <lineage>
        <taxon>Bacteria</taxon>
        <taxon>Bacillati</taxon>
        <taxon>Actinomycetota</taxon>
        <taxon>Actinomycetes</taxon>
        <taxon>Micrococcales</taxon>
        <taxon>Microbacteriaceae</taxon>
        <taxon>Cryobacterium</taxon>
    </lineage>
</organism>
<dbReference type="InterPro" id="IPR022446">
    <property type="entry name" value="MeTrfrase_put"/>
</dbReference>
<gene>
    <name evidence="2" type="ORF">E3O44_07420</name>
</gene>
<dbReference type="PANTHER" id="PTHR18895:SF74">
    <property type="entry name" value="MTRF1L RELEASE FACTOR GLUTAMINE METHYLTRANSFERASE"/>
    <property type="match status" value="1"/>
</dbReference>
<dbReference type="NCBIfam" id="TIGR03704">
    <property type="entry name" value="PrmC_rel_meth"/>
    <property type="match status" value="1"/>
</dbReference>
<proteinExistence type="predicted"/>
<name>A0ABY2IEE4_9MICO</name>
<dbReference type="PANTHER" id="PTHR18895">
    <property type="entry name" value="HEMK METHYLTRANSFERASE"/>
    <property type="match status" value="1"/>
</dbReference>
<dbReference type="Proteomes" id="UP000297608">
    <property type="component" value="Unassembled WGS sequence"/>
</dbReference>
<dbReference type="InterPro" id="IPR007848">
    <property type="entry name" value="Small_mtfrase_dom"/>
</dbReference>
<dbReference type="InterPro" id="IPR050320">
    <property type="entry name" value="N5-glutamine_MTase"/>
</dbReference>
<dbReference type="Gene3D" id="1.10.8.10">
    <property type="entry name" value="DNA helicase RuvA subunit, C-terminal domain"/>
    <property type="match status" value="1"/>
</dbReference>
<dbReference type="SUPFAM" id="SSF53335">
    <property type="entry name" value="S-adenosyl-L-methionine-dependent methyltransferases"/>
    <property type="match status" value="1"/>
</dbReference>
<dbReference type="RefSeq" id="WP_134534033.1">
    <property type="nucleotide sequence ID" value="NZ_SOFG01000011.1"/>
</dbReference>
<evidence type="ECO:0000313" key="3">
    <source>
        <dbReference type="Proteomes" id="UP000297608"/>
    </source>
</evidence>
<keyword evidence="3" id="KW-1185">Reference proteome</keyword>
<dbReference type="EMBL" id="SOFG01000011">
    <property type="protein sequence ID" value="TFB86984.1"/>
    <property type="molecule type" value="Genomic_DNA"/>
</dbReference>
<dbReference type="Pfam" id="PF05175">
    <property type="entry name" value="MTS"/>
    <property type="match status" value="1"/>
</dbReference>
<dbReference type="Gene3D" id="3.40.50.150">
    <property type="entry name" value="Vaccinia Virus protein VP39"/>
    <property type="match status" value="1"/>
</dbReference>